<accession>A0AAV4XL13</accession>
<gene>
    <name evidence="1" type="ORF">CEXT_799431</name>
</gene>
<name>A0AAV4XL13_CAEEX</name>
<evidence type="ECO:0000313" key="1">
    <source>
        <dbReference type="EMBL" id="GIY95827.1"/>
    </source>
</evidence>
<comment type="caution">
    <text evidence="1">The sequence shown here is derived from an EMBL/GenBank/DDBJ whole genome shotgun (WGS) entry which is preliminary data.</text>
</comment>
<evidence type="ECO:0000313" key="2">
    <source>
        <dbReference type="Proteomes" id="UP001054945"/>
    </source>
</evidence>
<reference evidence="1 2" key="1">
    <citation type="submission" date="2021-06" db="EMBL/GenBank/DDBJ databases">
        <title>Caerostris extrusa draft genome.</title>
        <authorList>
            <person name="Kono N."/>
            <person name="Arakawa K."/>
        </authorList>
    </citation>
    <scope>NUCLEOTIDE SEQUENCE [LARGE SCALE GENOMIC DNA]</scope>
</reference>
<dbReference type="EMBL" id="BPLR01017967">
    <property type="protein sequence ID" value="GIY95827.1"/>
    <property type="molecule type" value="Genomic_DNA"/>
</dbReference>
<sequence>MTGESISTWGGIGLMDRRALFRPEDISPKPRRGFKEKGFSGARGVGRGIALAGLKETGNKKVEKKSGAARKGDTA</sequence>
<dbReference type="AlphaFoldDB" id="A0AAV4XL13"/>
<protein>
    <submittedName>
        <fullName evidence="1">Uncharacterized protein</fullName>
    </submittedName>
</protein>
<dbReference type="Proteomes" id="UP001054945">
    <property type="component" value="Unassembled WGS sequence"/>
</dbReference>
<proteinExistence type="predicted"/>
<organism evidence="1 2">
    <name type="scientific">Caerostris extrusa</name>
    <name type="common">Bark spider</name>
    <name type="synonym">Caerostris bankana</name>
    <dbReference type="NCBI Taxonomy" id="172846"/>
    <lineage>
        <taxon>Eukaryota</taxon>
        <taxon>Metazoa</taxon>
        <taxon>Ecdysozoa</taxon>
        <taxon>Arthropoda</taxon>
        <taxon>Chelicerata</taxon>
        <taxon>Arachnida</taxon>
        <taxon>Araneae</taxon>
        <taxon>Araneomorphae</taxon>
        <taxon>Entelegynae</taxon>
        <taxon>Araneoidea</taxon>
        <taxon>Araneidae</taxon>
        <taxon>Caerostris</taxon>
    </lineage>
</organism>
<keyword evidence="2" id="KW-1185">Reference proteome</keyword>